<dbReference type="SUPFAM" id="SSF54189">
    <property type="entry name" value="Ribosomal proteins S24e, L23 and L15e"/>
    <property type="match status" value="1"/>
</dbReference>
<dbReference type="InterPro" id="IPR012677">
    <property type="entry name" value="Nucleotide-bd_a/b_plait_sf"/>
</dbReference>
<proteinExistence type="inferred from homology"/>
<accession>F4MME0</accession>
<dbReference type="PANTHER" id="PTHR12059">
    <property type="entry name" value="RIBOSOMAL PROTEIN L23-RELATED"/>
    <property type="match status" value="1"/>
</dbReference>
<gene>
    <name evidence="4" type="primary">rplW</name>
    <name evidence="5" type="ORF">S3_972_0016</name>
</gene>
<dbReference type="GO" id="GO:0003735">
    <property type="term" value="F:structural constituent of ribosome"/>
    <property type="evidence" value="ECO:0007669"/>
    <property type="project" value="InterPro"/>
</dbReference>
<comment type="function">
    <text evidence="4">One of the early assembly proteins it binds 23S rRNA. One of the proteins that surrounds the polypeptide exit tunnel on the outside of the ribosome. Forms the main docking site for trigger factor binding to the ribosome.</text>
</comment>
<dbReference type="EMBL" id="FQ032816">
    <property type="protein sequence ID" value="CBL87303.1"/>
    <property type="molecule type" value="Genomic_DNA"/>
</dbReference>
<dbReference type="InterPro" id="IPR013025">
    <property type="entry name" value="Ribosomal_uL23-like"/>
</dbReference>
<dbReference type="HAMAP" id="MF_01369_B">
    <property type="entry name" value="Ribosomal_uL23_B"/>
    <property type="match status" value="1"/>
</dbReference>
<organism evidence="5">
    <name type="scientific">uncultured Sphingobacteriia bacterium</name>
    <dbReference type="NCBI Taxonomy" id="246143"/>
    <lineage>
        <taxon>Bacteria</taxon>
        <taxon>Pseudomonadati</taxon>
        <taxon>Bacteroidota</taxon>
        <taxon>Sphingobacteriia</taxon>
        <taxon>environmental samples</taxon>
    </lineage>
</organism>
<dbReference type="Gene3D" id="3.30.70.330">
    <property type="match status" value="1"/>
</dbReference>
<comment type="similarity">
    <text evidence="1 4">Belongs to the universal ribosomal protein uL23 family.</text>
</comment>
<name>F4MME0_9BACT</name>
<evidence type="ECO:0000256" key="1">
    <source>
        <dbReference type="ARBA" id="ARBA00006700"/>
    </source>
</evidence>
<dbReference type="Pfam" id="PF00276">
    <property type="entry name" value="Ribosomal_L23"/>
    <property type="match status" value="1"/>
</dbReference>
<keyword evidence="3 4" id="KW-0687">Ribonucleoprotein</keyword>
<dbReference type="NCBIfam" id="NF004363">
    <property type="entry name" value="PRK05738.2-4"/>
    <property type="match status" value="1"/>
</dbReference>
<evidence type="ECO:0000256" key="3">
    <source>
        <dbReference type="ARBA" id="ARBA00023274"/>
    </source>
</evidence>
<reference evidence="5" key="1">
    <citation type="submission" date="2010-05" db="EMBL/GenBank/DDBJ databases">
        <authorList>
            <person name="Genoscope - CEA"/>
        </authorList>
    </citation>
    <scope>NUCLEOTIDE SEQUENCE</scope>
</reference>
<protein>
    <recommendedName>
        <fullName evidence="4">Large ribosomal subunit protein uL23</fullName>
    </recommendedName>
</protein>
<dbReference type="GO" id="GO:0019843">
    <property type="term" value="F:rRNA binding"/>
    <property type="evidence" value="ECO:0007669"/>
    <property type="project" value="UniProtKB-UniRule"/>
</dbReference>
<evidence type="ECO:0000256" key="2">
    <source>
        <dbReference type="ARBA" id="ARBA00022980"/>
    </source>
</evidence>
<dbReference type="GO" id="GO:1990904">
    <property type="term" value="C:ribonucleoprotein complex"/>
    <property type="evidence" value="ECO:0007669"/>
    <property type="project" value="UniProtKB-KW"/>
</dbReference>
<keyword evidence="4" id="KW-0694">RNA-binding</keyword>
<comment type="subunit">
    <text evidence="4">Part of the 50S ribosomal subunit. Contacts protein L29, and trigger factor when it is bound to the ribosome.</text>
</comment>
<dbReference type="PANTHER" id="PTHR12059:SF5">
    <property type="entry name" value="LARGE RIBOSOMAL SUBUNIT PROTEIN UL23M"/>
    <property type="match status" value="1"/>
</dbReference>
<keyword evidence="2 4" id="KW-0689">Ribosomal protein</keyword>
<dbReference type="AlphaFoldDB" id="F4MME0"/>
<dbReference type="GO" id="GO:0006412">
    <property type="term" value="P:translation"/>
    <property type="evidence" value="ECO:0007669"/>
    <property type="project" value="UniProtKB-UniRule"/>
</dbReference>
<dbReference type="GO" id="GO:0005840">
    <property type="term" value="C:ribosome"/>
    <property type="evidence" value="ECO:0007669"/>
    <property type="project" value="UniProtKB-KW"/>
</dbReference>
<reference evidence="5" key="2">
    <citation type="journal article" date="2012" name="Environ. Microbiol.">
        <title>Genomic content of uncultured Bacteroidetes from contrasting oceanic provinces in the North Atlantic Ocean.</title>
        <authorList>
            <person name="Gomez-Pereira P.R."/>
            <person name="Schuler M."/>
            <person name="Fuchs B.M."/>
            <person name="Bennke C."/>
            <person name="Teeling H."/>
            <person name="Waldmann J."/>
            <person name="Richter M."/>
            <person name="Barbe V."/>
            <person name="Bataille E."/>
            <person name="Glockner F.O."/>
            <person name="Amann R."/>
        </authorList>
    </citation>
    <scope>NUCLEOTIDE SEQUENCE</scope>
</reference>
<sequence>MAILVKPLITEKMSLLSESKGQYGFRVALEAKKPEIKAEIERMYNVEVDKIRTLVVAGKRKSRFTKSGVSNGKSSNYKKAIVSLKDGKSIDFYENI</sequence>
<keyword evidence="4" id="KW-0699">rRNA-binding</keyword>
<evidence type="ECO:0000313" key="5">
    <source>
        <dbReference type="EMBL" id="CBL87303.1"/>
    </source>
</evidence>
<dbReference type="InterPro" id="IPR012678">
    <property type="entry name" value="Ribosomal_uL23/eL15/eS24_sf"/>
</dbReference>
<evidence type="ECO:0000256" key="4">
    <source>
        <dbReference type="HAMAP-Rule" id="MF_01369"/>
    </source>
</evidence>